<dbReference type="Gene3D" id="1.20.1270.10">
    <property type="match status" value="1"/>
</dbReference>
<dbReference type="FunFam" id="2.60.34.10:FF:000033">
    <property type="entry name" value="Heat shock 70 kDa protein 17"/>
    <property type="match status" value="1"/>
</dbReference>
<accession>A0A1D6Q8F5</accession>
<dbReference type="EMBL" id="CM000780">
    <property type="protein sequence ID" value="AQK54693.1"/>
    <property type="molecule type" value="Genomic_DNA"/>
</dbReference>
<proteinExistence type="predicted"/>
<dbReference type="AlphaFoldDB" id="A0A1D6Q8F5"/>
<protein>
    <submittedName>
        <fullName evidence="5">Heat shock 70 kDa protein 17</fullName>
    </submittedName>
</protein>
<keyword evidence="1" id="KW-0547">Nucleotide-binding</keyword>
<feature type="compositionally biased region" description="Basic and acidic residues" evidence="4">
    <location>
        <begin position="359"/>
        <end position="368"/>
    </location>
</feature>
<keyword evidence="3" id="KW-0143">Chaperone</keyword>
<evidence type="ECO:0000256" key="2">
    <source>
        <dbReference type="ARBA" id="ARBA00022840"/>
    </source>
</evidence>
<dbReference type="InterPro" id="IPR013126">
    <property type="entry name" value="Hsp_70_fam"/>
</dbReference>
<dbReference type="ExpressionAtlas" id="A0A1D6Q8F5">
    <property type="expression patterns" value="baseline and differential"/>
</dbReference>
<dbReference type="PaxDb" id="4577-GRMZM2G319649_P01"/>
<sequence>MSRFFEKRWCNVTRCPPGYFKDESIDKILVPRMKKMPVKMFRSIRHTKDFDMSLNYDKAYELPPGIPSHKFAEYSVSGLTDASEKYAHRNLSAPIKANLHFSLSRSGIIALDRAEAVIEITEWVEVPKKILTPESNITNQNSSSKVGVANSTTDIKENLSSGSDNNSSTPINGSNVQEIITEKVLKKRTFRVPLKVVEKTTGGGTILSKELYSEAKNRLEALDKKDAERRKTAELKNNLESYVYSMKEKIVNKWETNKQWLPKKRVDEVVSQAEKVKAWLEEKENLQKNTPVYSSPVFTSEQVYEKVLDLQDKVSSVNRIPKPKPKAEKKIAEEEPASKGKTTSSESAPNEGEYTETSQEPKAREGDHSASANSSDLDPESHDEL</sequence>
<dbReference type="SUPFAM" id="SSF100934">
    <property type="entry name" value="Heat shock protein 70kD (HSP70), C-terminal subdomain"/>
    <property type="match status" value="1"/>
</dbReference>
<organism evidence="5">
    <name type="scientific">Zea mays</name>
    <name type="common">Maize</name>
    <dbReference type="NCBI Taxonomy" id="4577"/>
    <lineage>
        <taxon>Eukaryota</taxon>
        <taxon>Viridiplantae</taxon>
        <taxon>Streptophyta</taxon>
        <taxon>Embryophyta</taxon>
        <taxon>Tracheophyta</taxon>
        <taxon>Spermatophyta</taxon>
        <taxon>Magnoliopsida</taxon>
        <taxon>Liliopsida</taxon>
        <taxon>Poales</taxon>
        <taxon>Poaceae</taxon>
        <taxon>PACMAD clade</taxon>
        <taxon>Panicoideae</taxon>
        <taxon>Andropogonodae</taxon>
        <taxon>Andropogoneae</taxon>
        <taxon>Tripsacinae</taxon>
        <taxon>Zea</taxon>
    </lineage>
</organism>
<dbReference type="PANTHER" id="PTHR45639:SF3">
    <property type="entry name" value="HYPOXIA UP-REGULATED PROTEIN 1"/>
    <property type="match status" value="1"/>
</dbReference>
<evidence type="ECO:0000256" key="4">
    <source>
        <dbReference type="SAM" id="MobiDB-lite"/>
    </source>
</evidence>
<dbReference type="GO" id="GO:0140662">
    <property type="term" value="F:ATP-dependent protein folding chaperone"/>
    <property type="evidence" value="ECO:0007669"/>
    <property type="project" value="InterPro"/>
</dbReference>
<feature type="compositionally biased region" description="Basic and acidic residues" evidence="4">
    <location>
        <begin position="325"/>
        <end position="338"/>
    </location>
</feature>
<feature type="region of interest" description="Disordered" evidence="4">
    <location>
        <begin position="155"/>
        <end position="174"/>
    </location>
</feature>
<evidence type="ECO:0000256" key="1">
    <source>
        <dbReference type="ARBA" id="ARBA00022741"/>
    </source>
</evidence>
<keyword evidence="2" id="KW-0067">ATP-binding</keyword>
<evidence type="ECO:0000313" key="5">
    <source>
        <dbReference type="EMBL" id="AQK54693.1"/>
    </source>
</evidence>
<feature type="region of interest" description="Disordered" evidence="4">
    <location>
        <begin position="318"/>
        <end position="385"/>
    </location>
</feature>
<dbReference type="InterPro" id="IPR029047">
    <property type="entry name" value="HSP70_peptide-bd_sf"/>
</dbReference>
<keyword evidence="5" id="KW-0346">Stress response</keyword>
<reference evidence="5" key="1">
    <citation type="submission" date="2015-12" db="EMBL/GenBank/DDBJ databases">
        <title>Update maize B73 reference genome by single molecule sequencing technologies.</title>
        <authorList>
            <consortium name="Maize Genome Sequencing Project"/>
            <person name="Ware D."/>
        </authorList>
    </citation>
    <scope>NUCLEOTIDE SEQUENCE</scope>
    <source>
        <tissue evidence="5">Seedling</tissue>
    </source>
</reference>
<dbReference type="PANTHER" id="PTHR45639">
    <property type="entry name" value="HSC70CB, ISOFORM G-RELATED"/>
    <property type="match status" value="1"/>
</dbReference>
<dbReference type="GO" id="GO:0005524">
    <property type="term" value="F:ATP binding"/>
    <property type="evidence" value="ECO:0007669"/>
    <property type="project" value="UniProtKB-KW"/>
</dbReference>
<evidence type="ECO:0000256" key="3">
    <source>
        <dbReference type="ARBA" id="ARBA00023186"/>
    </source>
</evidence>
<gene>
    <name evidence="5" type="ORF">ZEAMMB73_Zm00001d051609</name>
</gene>
<dbReference type="EMBL" id="CM000780">
    <property type="protein sequence ID" value="AQK54692.1"/>
    <property type="molecule type" value="Genomic_DNA"/>
</dbReference>
<dbReference type="Gene3D" id="2.60.34.10">
    <property type="entry name" value="Substrate Binding Domain Of DNAk, Chain A, domain 1"/>
    <property type="match status" value="1"/>
</dbReference>
<name>A0A1D6Q8F5_MAIZE</name>
<dbReference type="InterPro" id="IPR029048">
    <property type="entry name" value="HSP70_C_sf"/>
</dbReference>